<dbReference type="RefSeq" id="WP_284250833.1">
    <property type="nucleotide sequence ID" value="NZ_BSUM01000001.1"/>
</dbReference>
<proteinExistence type="predicted"/>
<keyword evidence="1" id="KW-0472">Membrane</keyword>
<comment type="caution">
    <text evidence="2">The sequence shown here is derived from an EMBL/GenBank/DDBJ whole genome shotgun (WGS) entry which is preliminary data.</text>
</comment>
<evidence type="ECO:0000256" key="1">
    <source>
        <dbReference type="SAM" id="Phobius"/>
    </source>
</evidence>
<feature type="transmembrane region" description="Helical" evidence="1">
    <location>
        <begin position="76"/>
        <end position="94"/>
    </location>
</feature>
<reference evidence="2" key="1">
    <citation type="journal article" date="2014" name="Int. J. Syst. Evol. Microbiol.">
        <title>Complete genome sequence of Corynebacterium casei LMG S-19264T (=DSM 44701T), isolated from a smear-ripened cheese.</title>
        <authorList>
            <consortium name="US DOE Joint Genome Institute (JGI-PGF)"/>
            <person name="Walter F."/>
            <person name="Albersmeier A."/>
            <person name="Kalinowski J."/>
            <person name="Ruckert C."/>
        </authorList>
    </citation>
    <scope>NUCLEOTIDE SEQUENCE</scope>
    <source>
        <strain evidence="2">NBRC 112290</strain>
    </source>
</reference>
<keyword evidence="1" id="KW-0812">Transmembrane</keyword>
<evidence type="ECO:0000313" key="3">
    <source>
        <dbReference type="Proteomes" id="UP001157161"/>
    </source>
</evidence>
<sequence length="137" mass="13827">MLSAGRGRPLPASAVAALGAALAWLAWLGWDTEFQTDPATGDQSGPYEPWQVVGSVLTLVAALVVGGLLARSCGPFLAAPAAYTLAFAVTAGPGDSSGLWLVGALLVALGTGALAALVFLVLWLVRRSLRGRSATPG</sequence>
<feature type="transmembrane region" description="Helical" evidence="1">
    <location>
        <begin position="100"/>
        <end position="125"/>
    </location>
</feature>
<reference evidence="2" key="2">
    <citation type="submission" date="2023-02" db="EMBL/GenBank/DDBJ databases">
        <authorList>
            <person name="Sun Q."/>
            <person name="Mori K."/>
        </authorList>
    </citation>
    <scope>NUCLEOTIDE SEQUENCE</scope>
    <source>
        <strain evidence="2">NBRC 112290</strain>
    </source>
</reference>
<keyword evidence="3" id="KW-1185">Reference proteome</keyword>
<dbReference type="AlphaFoldDB" id="A0AA37XF06"/>
<feature type="transmembrane region" description="Helical" evidence="1">
    <location>
        <begin position="12"/>
        <end position="30"/>
    </location>
</feature>
<dbReference type="Proteomes" id="UP001157161">
    <property type="component" value="Unassembled WGS sequence"/>
</dbReference>
<keyword evidence="1" id="KW-1133">Transmembrane helix</keyword>
<name>A0AA37XF06_9MICO</name>
<protein>
    <submittedName>
        <fullName evidence="2">Uncharacterized protein</fullName>
    </submittedName>
</protein>
<organism evidence="2 3">
    <name type="scientific">Litorihabitans aurantiacus</name>
    <dbReference type="NCBI Taxonomy" id="1930061"/>
    <lineage>
        <taxon>Bacteria</taxon>
        <taxon>Bacillati</taxon>
        <taxon>Actinomycetota</taxon>
        <taxon>Actinomycetes</taxon>
        <taxon>Micrococcales</taxon>
        <taxon>Beutenbergiaceae</taxon>
        <taxon>Litorihabitans</taxon>
    </lineage>
</organism>
<gene>
    <name evidence="2" type="ORF">GCM10025875_21200</name>
</gene>
<evidence type="ECO:0000313" key="2">
    <source>
        <dbReference type="EMBL" id="GMA32128.1"/>
    </source>
</evidence>
<accession>A0AA37XF06</accession>
<feature type="transmembrane region" description="Helical" evidence="1">
    <location>
        <begin position="50"/>
        <end position="69"/>
    </location>
</feature>
<dbReference type="EMBL" id="BSUM01000001">
    <property type="protein sequence ID" value="GMA32128.1"/>
    <property type="molecule type" value="Genomic_DNA"/>
</dbReference>